<proteinExistence type="predicted"/>
<protein>
    <recommendedName>
        <fullName evidence="1">ARB-07466-like C-terminal domain-containing protein</fullName>
    </recommendedName>
</protein>
<dbReference type="InterPro" id="IPR058593">
    <property type="entry name" value="ARB_07466-like_C"/>
</dbReference>
<dbReference type="Proteomes" id="UP001597351">
    <property type="component" value="Unassembled WGS sequence"/>
</dbReference>
<organism evidence="2 3">
    <name type="scientific">Nocardioides aestuarii</name>
    <dbReference type="NCBI Taxonomy" id="252231"/>
    <lineage>
        <taxon>Bacteria</taxon>
        <taxon>Bacillati</taxon>
        <taxon>Actinomycetota</taxon>
        <taxon>Actinomycetes</taxon>
        <taxon>Propionibacteriales</taxon>
        <taxon>Nocardioidaceae</taxon>
        <taxon>Nocardioides</taxon>
    </lineage>
</organism>
<name>A0ABW4TRP1_9ACTN</name>
<gene>
    <name evidence="2" type="ORF">ACFSDE_17285</name>
</gene>
<feature type="domain" description="ARB-07466-like C-terminal" evidence="1">
    <location>
        <begin position="163"/>
        <end position="256"/>
    </location>
</feature>
<evidence type="ECO:0000313" key="3">
    <source>
        <dbReference type="Proteomes" id="UP001597351"/>
    </source>
</evidence>
<dbReference type="RefSeq" id="WP_343920735.1">
    <property type="nucleotide sequence ID" value="NZ_BAAAJT010000002.1"/>
</dbReference>
<sequence>MATVASVGTGVLVAAPESPTLQAASSPTSAAGSISTTVDISDRAPVVSRSSNRIDRESKVDRMLTAEATEKAVRGADTHRWATTELNLWTTPEEKTSEKVGLLKSGKKVLVTGRTALDRVEVVVDGDSLWVTAGYLAEEKPEPEPEDVGLGGACTNGTSVDGQPNVIGVHEAVCAAFPEITSYGTYRGDGEHSQGLAIDIMVSGATGWDVAEFVRAHYQELGVNYVIYSQKIWSVDRSSEGWRPMEDRGSVTANHYDHVHVTTY</sequence>
<accession>A0ABW4TRP1</accession>
<evidence type="ECO:0000313" key="2">
    <source>
        <dbReference type="EMBL" id="MFD1948561.1"/>
    </source>
</evidence>
<dbReference type="EMBL" id="JBHUGD010000003">
    <property type="protein sequence ID" value="MFD1948561.1"/>
    <property type="molecule type" value="Genomic_DNA"/>
</dbReference>
<reference evidence="3" key="1">
    <citation type="journal article" date="2019" name="Int. J. Syst. Evol. Microbiol.">
        <title>The Global Catalogue of Microorganisms (GCM) 10K type strain sequencing project: providing services to taxonomists for standard genome sequencing and annotation.</title>
        <authorList>
            <consortium name="The Broad Institute Genomics Platform"/>
            <consortium name="The Broad Institute Genome Sequencing Center for Infectious Disease"/>
            <person name="Wu L."/>
            <person name="Ma J."/>
        </authorList>
    </citation>
    <scope>NUCLEOTIDE SEQUENCE [LARGE SCALE GENOMIC DNA]</scope>
    <source>
        <strain evidence="3">CGMCC 1.12477</strain>
    </source>
</reference>
<dbReference type="Pfam" id="PF26571">
    <property type="entry name" value="VldE"/>
    <property type="match status" value="1"/>
</dbReference>
<evidence type="ECO:0000259" key="1">
    <source>
        <dbReference type="Pfam" id="PF26571"/>
    </source>
</evidence>
<keyword evidence="3" id="KW-1185">Reference proteome</keyword>
<comment type="caution">
    <text evidence="2">The sequence shown here is derived from an EMBL/GenBank/DDBJ whole genome shotgun (WGS) entry which is preliminary data.</text>
</comment>